<keyword evidence="1" id="KW-0812">Transmembrane</keyword>
<feature type="domain" description="CAAX prenyl protease 2/Lysostaphin resistance protein A-like" evidence="2">
    <location>
        <begin position="133"/>
        <end position="222"/>
    </location>
</feature>
<dbReference type="OrthoDB" id="1523022at2"/>
<proteinExistence type="predicted"/>
<accession>C2MEA0</accession>
<evidence type="ECO:0000259" key="2">
    <source>
        <dbReference type="Pfam" id="PF02517"/>
    </source>
</evidence>
<feature type="transmembrane region" description="Helical" evidence="1">
    <location>
        <begin position="134"/>
        <end position="157"/>
    </location>
</feature>
<dbReference type="Proteomes" id="UP000003303">
    <property type="component" value="Unassembled WGS sequence"/>
</dbReference>
<dbReference type="GO" id="GO:0004175">
    <property type="term" value="F:endopeptidase activity"/>
    <property type="evidence" value="ECO:0007669"/>
    <property type="project" value="UniProtKB-ARBA"/>
</dbReference>
<keyword evidence="4" id="KW-1185">Reference proteome</keyword>
<dbReference type="eggNOG" id="COG1266">
    <property type="taxonomic scope" value="Bacteria"/>
</dbReference>
<feature type="transmembrane region" description="Helical" evidence="1">
    <location>
        <begin position="208"/>
        <end position="227"/>
    </location>
</feature>
<dbReference type="GO" id="GO:0080120">
    <property type="term" value="P:CAAX-box protein maturation"/>
    <property type="evidence" value="ECO:0007669"/>
    <property type="project" value="UniProtKB-ARBA"/>
</dbReference>
<feature type="transmembrane region" description="Helical" evidence="1">
    <location>
        <begin position="169"/>
        <end position="202"/>
    </location>
</feature>
<comment type="caution">
    <text evidence="3">The sequence shown here is derived from an EMBL/GenBank/DDBJ whole genome shotgun (WGS) entry which is preliminary data.</text>
</comment>
<dbReference type="PANTHER" id="PTHR36435">
    <property type="entry name" value="SLR1288 PROTEIN"/>
    <property type="match status" value="1"/>
</dbReference>
<dbReference type="EMBL" id="ACLR01000226">
    <property type="protein sequence ID" value="EEK15972.1"/>
    <property type="molecule type" value="Genomic_DNA"/>
</dbReference>
<dbReference type="AlphaFoldDB" id="C2MEA0"/>
<dbReference type="Pfam" id="PF02517">
    <property type="entry name" value="Rce1-like"/>
    <property type="match status" value="1"/>
</dbReference>
<name>C2MEA0_9PORP</name>
<evidence type="ECO:0000313" key="4">
    <source>
        <dbReference type="Proteomes" id="UP000003303"/>
    </source>
</evidence>
<dbReference type="PANTHER" id="PTHR36435:SF1">
    <property type="entry name" value="CAAX AMINO TERMINAL PROTEASE FAMILY PROTEIN"/>
    <property type="match status" value="1"/>
</dbReference>
<keyword evidence="1" id="KW-0472">Membrane</keyword>
<dbReference type="STRING" id="596327.PORUE0001_0258"/>
<dbReference type="InterPro" id="IPR052710">
    <property type="entry name" value="CAAX_protease"/>
</dbReference>
<evidence type="ECO:0000256" key="1">
    <source>
        <dbReference type="SAM" id="Phobius"/>
    </source>
</evidence>
<keyword evidence="1" id="KW-1133">Transmembrane helix</keyword>
<reference evidence="3 4" key="1">
    <citation type="submission" date="2009-04" db="EMBL/GenBank/DDBJ databases">
        <authorList>
            <person name="Sebastian Y."/>
            <person name="Madupu R."/>
            <person name="Durkin A.S."/>
            <person name="Torralba M."/>
            <person name="Methe B."/>
            <person name="Sutton G.G."/>
            <person name="Strausberg R.L."/>
            <person name="Nelson K.E."/>
        </authorList>
    </citation>
    <scope>NUCLEOTIDE SEQUENCE [LARGE SCALE GENOMIC DNA]</scope>
    <source>
        <strain evidence="3 4">60-3</strain>
    </source>
</reference>
<dbReference type="InterPro" id="IPR003675">
    <property type="entry name" value="Rce1/LyrA-like_dom"/>
</dbReference>
<gene>
    <name evidence="3" type="ORF">PORUE0001_0258</name>
</gene>
<sequence length="229" mass="25981">MLVLLLLFTLILFVLAYPLLPITWAGIVAFGGGALLSSWTYLWGYRWLYHQPAPQEPSELLALSLEPLKVFWKGVKLPRFFLYTILAIGIYLLLSWGNEALVSVWPEGWGGTWLRNWSKASQEAQATLIEGENLWVLFLTVGVLTPIAEELFFRGALMGWMMLRRFPRWIVILLPALLFAVMHLNPVGMLPIFFLALLLGYLRWATGSLWSSVGLHICNNLLVLGVYGF</sequence>
<organism evidence="3 4">
    <name type="scientific">Porphyromonas uenonis 60-3</name>
    <dbReference type="NCBI Taxonomy" id="596327"/>
    <lineage>
        <taxon>Bacteria</taxon>
        <taxon>Pseudomonadati</taxon>
        <taxon>Bacteroidota</taxon>
        <taxon>Bacteroidia</taxon>
        <taxon>Bacteroidales</taxon>
        <taxon>Porphyromonadaceae</taxon>
        <taxon>Porphyromonas</taxon>
    </lineage>
</organism>
<evidence type="ECO:0000313" key="3">
    <source>
        <dbReference type="EMBL" id="EEK15972.1"/>
    </source>
</evidence>
<dbReference type="GO" id="GO:0006508">
    <property type="term" value="P:proteolysis"/>
    <property type="evidence" value="ECO:0007669"/>
    <property type="project" value="UniProtKB-KW"/>
</dbReference>
<keyword evidence="3" id="KW-0378">Hydrolase</keyword>
<feature type="transmembrane region" description="Helical" evidence="1">
    <location>
        <begin position="26"/>
        <end position="45"/>
    </location>
</feature>
<protein>
    <submittedName>
        <fullName evidence="3">CAAX amino terminal protease family protein</fullName>
    </submittedName>
</protein>
<dbReference type="RefSeq" id="WP_007366158.1">
    <property type="nucleotide sequence ID" value="NZ_ACLR01000226.1"/>
</dbReference>
<keyword evidence="3" id="KW-0645">Protease</keyword>
<feature type="transmembrane region" description="Helical" evidence="1">
    <location>
        <begin position="80"/>
        <end position="97"/>
    </location>
</feature>